<evidence type="ECO:0000313" key="2">
    <source>
        <dbReference type="Proteomes" id="UP000032142"/>
    </source>
</evidence>
<sequence>MSMRGYHLLISRTMNSIIVNNATYCRSCTPNALAFGSLSVRTQAFACIKVYESHIHSPLSTQDLSKPHYKRNK</sequence>
<proteinExistence type="predicted"/>
<reference evidence="2" key="1">
    <citation type="submission" date="2014-09" db="EMBL/GenBank/DDBJ databases">
        <authorList>
            <person name="Mudge J."/>
            <person name="Ramaraj T."/>
            <person name="Lindquist I.E."/>
            <person name="Bharti A.K."/>
            <person name="Sundararajan A."/>
            <person name="Cameron C.T."/>
            <person name="Woodward J.E."/>
            <person name="May G.D."/>
            <person name="Brubaker C."/>
            <person name="Broadhvest J."/>
            <person name="Wilkins T.A."/>
        </authorList>
    </citation>
    <scope>NUCLEOTIDE SEQUENCE</scope>
    <source>
        <strain evidence="2">cv. AKA8401</strain>
    </source>
</reference>
<dbReference type="AlphaFoldDB" id="A0A0B0Q0I5"/>
<name>A0A0B0Q0I5_GOSAR</name>
<organism evidence="1 2">
    <name type="scientific">Gossypium arboreum</name>
    <name type="common">Tree cotton</name>
    <name type="synonym">Gossypium nanking</name>
    <dbReference type="NCBI Taxonomy" id="29729"/>
    <lineage>
        <taxon>Eukaryota</taxon>
        <taxon>Viridiplantae</taxon>
        <taxon>Streptophyta</taxon>
        <taxon>Embryophyta</taxon>
        <taxon>Tracheophyta</taxon>
        <taxon>Spermatophyta</taxon>
        <taxon>Magnoliopsida</taxon>
        <taxon>eudicotyledons</taxon>
        <taxon>Gunneridae</taxon>
        <taxon>Pentapetalae</taxon>
        <taxon>rosids</taxon>
        <taxon>malvids</taxon>
        <taxon>Malvales</taxon>
        <taxon>Malvaceae</taxon>
        <taxon>Malvoideae</taxon>
        <taxon>Gossypium</taxon>
    </lineage>
</organism>
<gene>
    <name evidence="1" type="ORF">F383_16133</name>
</gene>
<accession>A0A0B0Q0I5</accession>
<keyword evidence="2" id="KW-1185">Reference proteome</keyword>
<dbReference type="EMBL" id="KN455559">
    <property type="protein sequence ID" value="KHG30284.1"/>
    <property type="molecule type" value="Genomic_DNA"/>
</dbReference>
<dbReference type="Proteomes" id="UP000032142">
    <property type="component" value="Unassembled WGS sequence"/>
</dbReference>
<protein>
    <submittedName>
        <fullName evidence="1">Uncharacterized protein</fullName>
    </submittedName>
</protein>
<evidence type="ECO:0000313" key="1">
    <source>
        <dbReference type="EMBL" id="KHG30284.1"/>
    </source>
</evidence>